<feature type="region of interest" description="Disordered" evidence="1">
    <location>
        <begin position="443"/>
        <end position="463"/>
    </location>
</feature>
<feature type="compositionally biased region" description="Basic and acidic residues" evidence="1">
    <location>
        <begin position="447"/>
        <end position="463"/>
    </location>
</feature>
<gene>
    <name evidence="2" type="ORF">JKILLFL_G953</name>
</gene>
<dbReference type="Proteomes" id="UP000836404">
    <property type="component" value="Unassembled WGS sequence"/>
</dbReference>
<dbReference type="EMBL" id="CAJHJF010003702">
    <property type="protein sequence ID" value="CAD6937392.1"/>
    <property type="molecule type" value="Genomic_DNA"/>
</dbReference>
<dbReference type="AlphaFoldDB" id="A0A9N8QF47"/>
<sequence>MFTAQSITYLAHNLLRPDEYGTWLQEGLAWHLHHVYHCSPAALLIPNGVHRARLTADTTRAAGFWGRLLHALASVDLSLDPSWPDLGGPALLELPCPRAAAANLIPRANDIRDPKGPELGTIFAPYWASLPPDFRQKLIQTTDMPLATGVDPSLPVPRIRDPSARAFPWHLLQVNTKPLQQATTRSTRLALGRTTTITVRWPSAMLHLPNNGPPDPLLPPNMESSSEPLPPAPDTAAWGTAWTELHRTPLPSPAVANCFLSMHRRAWLALDGKKTHQCTLPGCDKHDSQEHAYLTCSAITPLWSAALPVLRMMGITAPIPLAPHLVALAWPTIRRFRPRLVLWRTIIIHLITEARHPALAHLKRTGTFVPTAPNPELFRLKVERLLAESITTARARCRARQRSTNSKNTPTDTFTSTWISGSTLVYADETGGDPTSRHFLLFPARSPSKDPQGRSRFTERVTD</sequence>
<comment type="caution">
    <text evidence="2">The sequence shown here is derived from an EMBL/GenBank/DDBJ whole genome shotgun (WGS) entry which is preliminary data.</text>
</comment>
<evidence type="ECO:0000313" key="2">
    <source>
        <dbReference type="EMBL" id="CAD6937392.1"/>
    </source>
</evidence>
<name>A0A9N8QF47_9BASI</name>
<organism evidence="2 3">
    <name type="scientific">Tilletia laevis</name>
    <dbReference type="NCBI Taxonomy" id="157183"/>
    <lineage>
        <taxon>Eukaryota</taxon>
        <taxon>Fungi</taxon>
        <taxon>Dikarya</taxon>
        <taxon>Basidiomycota</taxon>
        <taxon>Ustilaginomycotina</taxon>
        <taxon>Exobasidiomycetes</taxon>
        <taxon>Tilletiales</taxon>
        <taxon>Tilletiaceae</taxon>
        <taxon>Tilletia</taxon>
    </lineage>
</organism>
<protein>
    <submittedName>
        <fullName evidence="2">Uncharacterized protein</fullName>
    </submittedName>
</protein>
<accession>A0A9N8QF47</accession>
<evidence type="ECO:0000256" key="1">
    <source>
        <dbReference type="SAM" id="MobiDB-lite"/>
    </source>
</evidence>
<evidence type="ECO:0000313" key="3">
    <source>
        <dbReference type="Proteomes" id="UP000836404"/>
    </source>
</evidence>
<keyword evidence="3" id="KW-1185">Reference proteome</keyword>
<feature type="region of interest" description="Disordered" evidence="1">
    <location>
        <begin position="210"/>
        <end position="232"/>
    </location>
</feature>
<reference evidence="2 3" key="1">
    <citation type="submission" date="2020-10" db="EMBL/GenBank/DDBJ databases">
        <authorList>
            <person name="Sedaghatjoo S."/>
        </authorList>
    </citation>
    <scope>NUCLEOTIDE SEQUENCE [LARGE SCALE GENOMIC DNA]</scope>
    <source>
        <strain evidence="2 3">LLFL</strain>
    </source>
</reference>
<proteinExistence type="predicted"/>